<evidence type="ECO:0000313" key="3">
    <source>
        <dbReference type="Proteomes" id="UP000054995"/>
    </source>
</evidence>
<feature type="transmembrane region" description="Helical" evidence="1">
    <location>
        <begin position="70"/>
        <end position="86"/>
    </location>
</feature>
<evidence type="ECO:0000313" key="2">
    <source>
        <dbReference type="EMBL" id="KRY87406.1"/>
    </source>
</evidence>
<accession>A0A0V1FN61</accession>
<organism evidence="2 3">
    <name type="scientific">Trichinella pseudospiralis</name>
    <name type="common">Parasitic roundworm</name>
    <dbReference type="NCBI Taxonomy" id="6337"/>
    <lineage>
        <taxon>Eukaryota</taxon>
        <taxon>Metazoa</taxon>
        <taxon>Ecdysozoa</taxon>
        <taxon>Nematoda</taxon>
        <taxon>Enoplea</taxon>
        <taxon>Dorylaimia</taxon>
        <taxon>Trichinellida</taxon>
        <taxon>Trichinellidae</taxon>
        <taxon>Trichinella</taxon>
    </lineage>
</organism>
<sequence>MLQHVELNFNLKIVECFLYKVLYCPGSLILNESEGLYSDYSDLETLFTVQTIALYTVLSIGGARLFPLRVLFYSCILMVIYGSVMMKNRFL</sequence>
<comment type="caution">
    <text evidence="2">The sequence shown here is derived from an EMBL/GenBank/DDBJ whole genome shotgun (WGS) entry which is preliminary data.</text>
</comment>
<keyword evidence="3" id="KW-1185">Reference proteome</keyword>
<proteinExistence type="predicted"/>
<reference evidence="2 3" key="1">
    <citation type="submission" date="2015-01" db="EMBL/GenBank/DDBJ databases">
        <title>Evolution of Trichinella species and genotypes.</title>
        <authorList>
            <person name="Korhonen P.K."/>
            <person name="Edoardo P."/>
            <person name="Giuseppe L.R."/>
            <person name="Gasser R.B."/>
        </authorList>
    </citation>
    <scope>NUCLEOTIDE SEQUENCE [LARGE SCALE GENOMIC DNA]</scope>
    <source>
        <strain evidence="2">ISS470</strain>
    </source>
</reference>
<dbReference type="AlphaFoldDB" id="A0A0V1FN61"/>
<keyword evidence="1" id="KW-0472">Membrane</keyword>
<keyword evidence="1" id="KW-1133">Transmembrane helix</keyword>
<name>A0A0V1FN61_TRIPS</name>
<dbReference type="EMBL" id="JYDT01000056">
    <property type="protein sequence ID" value="KRY87406.1"/>
    <property type="molecule type" value="Genomic_DNA"/>
</dbReference>
<gene>
    <name evidence="2" type="ORF">T4D_12401</name>
</gene>
<dbReference type="Proteomes" id="UP000054995">
    <property type="component" value="Unassembled WGS sequence"/>
</dbReference>
<evidence type="ECO:0000256" key="1">
    <source>
        <dbReference type="SAM" id="Phobius"/>
    </source>
</evidence>
<protein>
    <submittedName>
        <fullName evidence="2">Uncharacterized protein</fullName>
    </submittedName>
</protein>
<keyword evidence="1" id="KW-0812">Transmembrane</keyword>